<proteinExistence type="predicted"/>
<dbReference type="EMBL" id="MLQS01000015">
    <property type="protein sequence ID" value="OIJ20145.1"/>
    <property type="molecule type" value="Genomic_DNA"/>
</dbReference>
<feature type="transmembrane region" description="Helical" evidence="1">
    <location>
        <begin position="62"/>
        <end position="83"/>
    </location>
</feature>
<keyword evidence="1" id="KW-1133">Transmembrane helix</keyword>
<keyword evidence="1" id="KW-0812">Transmembrane</keyword>
<evidence type="ECO:0000256" key="1">
    <source>
        <dbReference type="SAM" id="Phobius"/>
    </source>
</evidence>
<dbReference type="AlphaFoldDB" id="A0A1S2M8Z8"/>
<dbReference type="InterPro" id="IPR025241">
    <property type="entry name" value="DUF4190"/>
</dbReference>
<keyword evidence="1" id="KW-0472">Membrane</keyword>
<feature type="domain" description="DUF4190" evidence="2">
    <location>
        <begin position="15"/>
        <end position="78"/>
    </location>
</feature>
<feature type="transmembrane region" description="Helical" evidence="1">
    <location>
        <begin position="12"/>
        <end position="29"/>
    </location>
</feature>
<evidence type="ECO:0000313" key="3">
    <source>
        <dbReference type="EMBL" id="OIJ20145.1"/>
    </source>
</evidence>
<comment type="caution">
    <text evidence="3">The sequence shown here is derived from an EMBL/GenBank/DDBJ whole genome shotgun (WGS) entry which is preliminary data.</text>
</comment>
<dbReference type="Proteomes" id="UP000180057">
    <property type="component" value="Unassembled WGS sequence"/>
</dbReference>
<feature type="transmembrane region" description="Helical" evidence="1">
    <location>
        <begin position="35"/>
        <end position="50"/>
    </location>
</feature>
<reference evidence="3 4" key="1">
    <citation type="submission" date="2016-10" db="EMBL/GenBank/DDBJ databases">
        <title>Draft genome sequences of four alkaliphilic bacteria belonging to the Anaerobacillus genus.</title>
        <authorList>
            <person name="Bassil N.M."/>
            <person name="Lloyd J.R."/>
        </authorList>
    </citation>
    <scope>NUCLEOTIDE SEQUENCE [LARGE SCALE GENOMIC DNA]</scope>
    <source>
        <strain evidence="3 4">DSM 22531</strain>
    </source>
</reference>
<evidence type="ECO:0000313" key="4">
    <source>
        <dbReference type="Proteomes" id="UP000180057"/>
    </source>
</evidence>
<keyword evidence="4" id="KW-1185">Reference proteome</keyword>
<evidence type="ECO:0000259" key="2">
    <source>
        <dbReference type="Pfam" id="PF13828"/>
    </source>
</evidence>
<dbReference type="Pfam" id="PF13828">
    <property type="entry name" value="DUF4190"/>
    <property type="match status" value="1"/>
</dbReference>
<gene>
    <name evidence="3" type="ORF">BKP45_10185</name>
</gene>
<accession>A0A1S2M8Z8</accession>
<dbReference type="RefSeq" id="WP_071389585.1">
    <property type="nucleotide sequence ID" value="NZ_MLQS01000015.1"/>
</dbReference>
<protein>
    <recommendedName>
        <fullName evidence="2">DUF4190 domain-containing protein</fullName>
    </recommendedName>
</protein>
<sequence length="84" mass="8969">MNIKNSEKVVNGKIIASFVFGILTIIGLVFFEEGTLLSIVGIMLGVIGLKETKQYEHKGSKLALVSIGFNLIGFIGSVSLIVLS</sequence>
<organism evidence="3 4">
    <name type="scientific">Anaerobacillus alkalidiazotrophicus</name>
    <dbReference type="NCBI Taxonomy" id="472963"/>
    <lineage>
        <taxon>Bacteria</taxon>
        <taxon>Bacillati</taxon>
        <taxon>Bacillota</taxon>
        <taxon>Bacilli</taxon>
        <taxon>Bacillales</taxon>
        <taxon>Bacillaceae</taxon>
        <taxon>Anaerobacillus</taxon>
    </lineage>
</organism>
<name>A0A1S2M8Z8_9BACI</name>